<dbReference type="FunFam" id="1.10.630.10:FF:000018">
    <property type="entry name" value="Cytochrome P450 monooxygenase"/>
    <property type="match status" value="1"/>
</dbReference>
<dbReference type="GO" id="GO:0016705">
    <property type="term" value="F:oxidoreductase activity, acting on paired donors, with incorporation or reduction of molecular oxygen"/>
    <property type="evidence" value="ECO:0007669"/>
    <property type="project" value="InterPro"/>
</dbReference>
<evidence type="ECO:0000256" key="1">
    <source>
        <dbReference type="ARBA" id="ARBA00010617"/>
    </source>
</evidence>
<keyword evidence="9" id="KW-1185">Reference proteome</keyword>
<dbReference type="Pfam" id="PF00067">
    <property type="entry name" value="p450"/>
    <property type="match status" value="1"/>
</dbReference>
<dbReference type="PRINTS" id="PR00359">
    <property type="entry name" value="BP450"/>
</dbReference>
<dbReference type="GO" id="GO:0004497">
    <property type="term" value="F:monooxygenase activity"/>
    <property type="evidence" value="ECO:0007669"/>
    <property type="project" value="UniProtKB-KW"/>
</dbReference>
<dbReference type="GO" id="GO:0020037">
    <property type="term" value="F:heme binding"/>
    <property type="evidence" value="ECO:0007669"/>
    <property type="project" value="InterPro"/>
</dbReference>
<comment type="caution">
    <text evidence="8">The sequence shown here is derived from an EMBL/GenBank/DDBJ whole genome shotgun (WGS) entry which is preliminary data.</text>
</comment>
<dbReference type="PRINTS" id="PR00385">
    <property type="entry name" value="P450"/>
</dbReference>
<proteinExistence type="inferred from homology"/>
<dbReference type="Proteomes" id="UP000272729">
    <property type="component" value="Unassembled WGS sequence"/>
</dbReference>
<name>A0A495X1B9_9PSEU</name>
<dbReference type="Gene3D" id="1.10.630.10">
    <property type="entry name" value="Cytochrome P450"/>
    <property type="match status" value="1"/>
</dbReference>
<evidence type="ECO:0000256" key="7">
    <source>
        <dbReference type="SAM" id="MobiDB-lite"/>
    </source>
</evidence>
<comment type="similarity">
    <text evidence="1">Belongs to the cytochrome P450 family.</text>
</comment>
<evidence type="ECO:0000256" key="2">
    <source>
        <dbReference type="ARBA" id="ARBA00022617"/>
    </source>
</evidence>
<evidence type="ECO:0008006" key="10">
    <source>
        <dbReference type="Google" id="ProtNLM"/>
    </source>
</evidence>
<keyword evidence="6" id="KW-0503">Monooxygenase</keyword>
<reference evidence="8 9" key="1">
    <citation type="submission" date="2018-10" db="EMBL/GenBank/DDBJ databases">
        <title>Sequencing the genomes of 1000 actinobacteria strains.</title>
        <authorList>
            <person name="Klenk H.-P."/>
        </authorList>
    </citation>
    <scope>NUCLEOTIDE SEQUENCE [LARGE SCALE GENOMIC DNA]</scope>
    <source>
        <strain evidence="8 9">DSM 43911</strain>
    </source>
</reference>
<keyword evidence="5" id="KW-0408">Iron</keyword>
<dbReference type="SUPFAM" id="SSF48264">
    <property type="entry name" value="Cytochrome P450"/>
    <property type="match status" value="1"/>
</dbReference>
<dbReference type="CDD" id="cd20625">
    <property type="entry name" value="CYP164-like"/>
    <property type="match status" value="1"/>
</dbReference>
<evidence type="ECO:0000256" key="6">
    <source>
        <dbReference type="ARBA" id="ARBA00023033"/>
    </source>
</evidence>
<keyword evidence="4" id="KW-0560">Oxidoreductase</keyword>
<dbReference type="AlphaFoldDB" id="A0A495X1B9"/>
<protein>
    <recommendedName>
        <fullName evidence="10">Cytochrome P450</fullName>
    </recommendedName>
</protein>
<dbReference type="InterPro" id="IPR036396">
    <property type="entry name" value="Cyt_P450_sf"/>
</dbReference>
<dbReference type="PANTHER" id="PTHR46696:SF1">
    <property type="entry name" value="CYTOCHROME P450 YJIB-RELATED"/>
    <property type="match status" value="1"/>
</dbReference>
<accession>A0A495X1B9</accession>
<dbReference type="GO" id="GO:0005506">
    <property type="term" value="F:iron ion binding"/>
    <property type="evidence" value="ECO:0007669"/>
    <property type="project" value="InterPro"/>
</dbReference>
<gene>
    <name evidence="8" type="ORF">DFJ66_0461</name>
</gene>
<evidence type="ECO:0000313" key="8">
    <source>
        <dbReference type="EMBL" id="RKT67286.1"/>
    </source>
</evidence>
<feature type="region of interest" description="Disordered" evidence="7">
    <location>
        <begin position="1"/>
        <end position="23"/>
    </location>
</feature>
<dbReference type="EMBL" id="RBXR01000001">
    <property type="protein sequence ID" value="RKT67286.1"/>
    <property type="molecule type" value="Genomic_DNA"/>
</dbReference>
<dbReference type="InterPro" id="IPR001128">
    <property type="entry name" value="Cyt_P450"/>
</dbReference>
<sequence length="426" mass="47846">MRGESLVWPAPRARRPGQTADMSDSAIAPPAFDLFTPELMANPHPVLHQLRAHAPVLWVEPLNGYLLTRHADIVATLKDRRLVPANMGQGLDRLSQEERDELAPLLQSVRLWMGHTNETDHVRFQQLLKRYFTPSTVNKLRPRVRQLAEELIAAVKDQGRMDVVRDLAYPLPANVIAEMLGMPTDEREKLQAWSRDILAIFAPADMDNLRRCQRSILEMQDYVRGLVAARREDPRDDLISMFVAAEAEGVVNEDEIVANCVLLLFAGHETTANLIANGLVLLFENPDQYALLKEKPELMGSAVEEMLRYDGPASMILRVTAEPVEIGGQEIPAGKVVYLAMLAGNRDPEVFADPDRFDITRSANRHTAFGLGAFYCLGAALARMEADVCFTVLREQVPDLRPDYEEVDWVFTQTAQRRLGSLNVTF</sequence>
<dbReference type="PANTHER" id="PTHR46696">
    <property type="entry name" value="P450, PUTATIVE (EUROFUNG)-RELATED"/>
    <property type="match status" value="1"/>
</dbReference>
<keyword evidence="3" id="KW-0479">Metal-binding</keyword>
<keyword evidence="2" id="KW-0349">Heme</keyword>
<evidence type="ECO:0000313" key="9">
    <source>
        <dbReference type="Proteomes" id="UP000272729"/>
    </source>
</evidence>
<dbReference type="OrthoDB" id="3209493at2"/>
<evidence type="ECO:0000256" key="3">
    <source>
        <dbReference type="ARBA" id="ARBA00022723"/>
    </source>
</evidence>
<evidence type="ECO:0000256" key="5">
    <source>
        <dbReference type="ARBA" id="ARBA00023004"/>
    </source>
</evidence>
<evidence type="ECO:0000256" key="4">
    <source>
        <dbReference type="ARBA" id="ARBA00023002"/>
    </source>
</evidence>
<dbReference type="InterPro" id="IPR002397">
    <property type="entry name" value="Cyt_P450_B"/>
</dbReference>
<organism evidence="8 9">
    <name type="scientific">Saccharothrix variisporea</name>
    <dbReference type="NCBI Taxonomy" id="543527"/>
    <lineage>
        <taxon>Bacteria</taxon>
        <taxon>Bacillati</taxon>
        <taxon>Actinomycetota</taxon>
        <taxon>Actinomycetes</taxon>
        <taxon>Pseudonocardiales</taxon>
        <taxon>Pseudonocardiaceae</taxon>
        <taxon>Saccharothrix</taxon>
    </lineage>
</organism>